<keyword evidence="11" id="KW-1185">Reference proteome</keyword>
<feature type="domain" description="RNA polymerase sigma-70 region 2" evidence="8">
    <location>
        <begin position="16"/>
        <end position="81"/>
    </location>
</feature>
<dbReference type="Gene3D" id="1.10.1740.10">
    <property type="match status" value="1"/>
</dbReference>
<dbReference type="PANTHER" id="PTHR43133">
    <property type="entry name" value="RNA POLYMERASE ECF-TYPE SIGMA FACTO"/>
    <property type="match status" value="1"/>
</dbReference>
<dbReference type="InterPro" id="IPR013324">
    <property type="entry name" value="RNA_pol_sigma_r3/r4-like"/>
</dbReference>
<keyword evidence="6 7" id="KW-0804">Transcription</keyword>
<dbReference type="NCBIfam" id="NF006089">
    <property type="entry name" value="PRK08241.1"/>
    <property type="match status" value="1"/>
</dbReference>
<protein>
    <recommendedName>
        <fullName evidence="7">RNA polymerase sigma factor</fullName>
    </recommendedName>
</protein>
<dbReference type="SUPFAM" id="SSF54427">
    <property type="entry name" value="NTF2-like"/>
    <property type="match status" value="1"/>
</dbReference>
<evidence type="ECO:0000256" key="7">
    <source>
        <dbReference type="RuleBase" id="RU000716"/>
    </source>
</evidence>
<dbReference type="InterPro" id="IPR036388">
    <property type="entry name" value="WH-like_DNA-bd_sf"/>
</dbReference>
<evidence type="ECO:0000256" key="6">
    <source>
        <dbReference type="ARBA" id="ARBA00023163"/>
    </source>
</evidence>
<gene>
    <name evidence="10" type="ORF">GCM10009744_29450</name>
</gene>
<dbReference type="RefSeq" id="WP_344111855.1">
    <property type="nucleotide sequence ID" value="NZ_BAAANE010000004.1"/>
</dbReference>
<evidence type="ECO:0000256" key="3">
    <source>
        <dbReference type="ARBA" id="ARBA00023015"/>
    </source>
</evidence>
<dbReference type="InterPro" id="IPR013249">
    <property type="entry name" value="RNA_pol_sigma70_r4_t2"/>
</dbReference>
<sequence length="327" mass="36452">MTGVTSEDFELRTEPFRPELLVHCYRMLGSIHDAEDLVQDTLVRAWRAFDRYDEKRASLRTWLYRIATNTCLNALESRKRRPLPTGLVGPGEDPEAPLVRGEEVPWLQPFPDGLMRTDPSDPATVVAERGSLRLALIAAMQYLPAKQRAVLILRDVLDWSAAEVAEALEISPAAVNSALQRARAKLADAAVGEDDVLESDDPACRAMVDQYIEAFEKAHVVAFSKLLAEDVILEMPPFLNWFAGRENYVRFVARVFELRGTDWRVFPLAANGQPGIAVYCGDETGVHRLHTLHVFTITKAGITHNRVFQDAGVFAAFGLAPELPSQE</sequence>
<evidence type="ECO:0000313" key="10">
    <source>
        <dbReference type="EMBL" id="GAA1638192.1"/>
    </source>
</evidence>
<evidence type="ECO:0000259" key="9">
    <source>
        <dbReference type="Pfam" id="PF08281"/>
    </source>
</evidence>
<dbReference type="InterPro" id="IPR032710">
    <property type="entry name" value="NTF2-like_dom_sf"/>
</dbReference>
<evidence type="ECO:0000313" key="11">
    <source>
        <dbReference type="Proteomes" id="UP001501319"/>
    </source>
</evidence>
<reference evidence="10 11" key="1">
    <citation type="journal article" date="2019" name="Int. J. Syst. Evol. Microbiol.">
        <title>The Global Catalogue of Microorganisms (GCM) 10K type strain sequencing project: providing services to taxonomists for standard genome sequencing and annotation.</title>
        <authorList>
            <consortium name="The Broad Institute Genomics Platform"/>
            <consortium name="The Broad Institute Genome Sequencing Center for Infectious Disease"/>
            <person name="Wu L."/>
            <person name="Ma J."/>
        </authorList>
    </citation>
    <scope>NUCLEOTIDE SEQUENCE [LARGE SCALE GENOMIC DNA]</scope>
    <source>
        <strain evidence="10 11">JCM 14306</strain>
    </source>
</reference>
<dbReference type="CDD" id="cd06171">
    <property type="entry name" value="Sigma70_r4"/>
    <property type="match status" value="1"/>
</dbReference>
<feature type="domain" description="RNA polymerase sigma factor 70 region 4 type 2" evidence="9">
    <location>
        <begin position="134"/>
        <end position="186"/>
    </location>
</feature>
<keyword evidence="4 7" id="KW-0731">Sigma factor</keyword>
<organism evidence="10 11">
    <name type="scientific">Kribbella alba</name>
    <dbReference type="NCBI Taxonomy" id="190197"/>
    <lineage>
        <taxon>Bacteria</taxon>
        <taxon>Bacillati</taxon>
        <taxon>Actinomycetota</taxon>
        <taxon>Actinomycetes</taxon>
        <taxon>Propionibacteriales</taxon>
        <taxon>Kribbellaceae</taxon>
        <taxon>Kribbella</taxon>
    </lineage>
</organism>
<dbReference type="InterPro" id="IPR013325">
    <property type="entry name" value="RNA_pol_sigma_r2"/>
</dbReference>
<dbReference type="PANTHER" id="PTHR43133:SF65">
    <property type="entry name" value="ECF RNA POLYMERASE SIGMA FACTOR SIGG"/>
    <property type="match status" value="1"/>
</dbReference>
<evidence type="ECO:0000256" key="2">
    <source>
        <dbReference type="ARBA" id="ARBA00011344"/>
    </source>
</evidence>
<dbReference type="Gene3D" id="3.10.450.50">
    <property type="match status" value="1"/>
</dbReference>
<dbReference type="NCBIfam" id="TIGR02937">
    <property type="entry name" value="sigma70-ECF"/>
    <property type="match status" value="1"/>
</dbReference>
<comment type="caution">
    <text evidence="10">The sequence shown here is derived from an EMBL/GenBank/DDBJ whole genome shotgun (WGS) entry which is preliminary data.</text>
</comment>
<evidence type="ECO:0000256" key="5">
    <source>
        <dbReference type="ARBA" id="ARBA00023125"/>
    </source>
</evidence>
<evidence type="ECO:0000256" key="1">
    <source>
        <dbReference type="ARBA" id="ARBA00010641"/>
    </source>
</evidence>
<dbReference type="SUPFAM" id="SSF88659">
    <property type="entry name" value="Sigma3 and sigma4 domains of RNA polymerase sigma factors"/>
    <property type="match status" value="1"/>
</dbReference>
<dbReference type="NCBIfam" id="TIGR02960">
    <property type="entry name" value="SigX5"/>
    <property type="match status" value="1"/>
</dbReference>
<proteinExistence type="inferred from homology"/>
<dbReference type="InterPro" id="IPR039425">
    <property type="entry name" value="RNA_pol_sigma-70-like"/>
</dbReference>
<dbReference type="InterPro" id="IPR000838">
    <property type="entry name" value="RNA_pol_sigma70_ECF_CS"/>
</dbReference>
<dbReference type="Gene3D" id="1.10.10.10">
    <property type="entry name" value="Winged helix-like DNA-binding domain superfamily/Winged helix DNA-binding domain"/>
    <property type="match status" value="1"/>
</dbReference>
<dbReference type="SUPFAM" id="SSF88946">
    <property type="entry name" value="Sigma2 domain of RNA polymerase sigma factors"/>
    <property type="match status" value="1"/>
</dbReference>
<dbReference type="Pfam" id="PF04542">
    <property type="entry name" value="Sigma70_r2"/>
    <property type="match status" value="1"/>
</dbReference>
<keyword evidence="5 7" id="KW-0238">DNA-binding</keyword>
<dbReference type="InterPro" id="IPR007627">
    <property type="entry name" value="RNA_pol_sigma70_r2"/>
</dbReference>
<dbReference type="InterPro" id="IPR014284">
    <property type="entry name" value="RNA_pol_sigma-70_dom"/>
</dbReference>
<comment type="similarity">
    <text evidence="1 7">Belongs to the sigma-70 factor family. ECF subfamily.</text>
</comment>
<dbReference type="Pfam" id="PF08281">
    <property type="entry name" value="Sigma70_r4_2"/>
    <property type="match status" value="1"/>
</dbReference>
<name>A0ABN2FAN2_9ACTN</name>
<dbReference type="InterPro" id="IPR014305">
    <property type="entry name" value="RNA_pol_sigma-G_actinobac"/>
</dbReference>
<dbReference type="PROSITE" id="PS01063">
    <property type="entry name" value="SIGMA70_ECF"/>
    <property type="match status" value="1"/>
</dbReference>
<comment type="subunit">
    <text evidence="2">Interacts transiently with the RNA polymerase catalytic core formed by RpoA, RpoB, RpoC and RpoZ (2 alpha, 1 beta, 1 beta' and 1 omega subunit) to form the RNA polymerase holoenzyme that can initiate transcription.</text>
</comment>
<accession>A0ABN2FAN2</accession>
<dbReference type="EMBL" id="BAAANE010000004">
    <property type="protein sequence ID" value="GAA1638192.1"/>
    <property type="molecule type" value="Genomic_DNA"/>
</dbReference>
<evidence type="ECO:0000256" key="4">
    <source>
        <dbReference type="ARBA" id="ARBA00023082"/>
    </source>
</evidence>
<keyword evidence="3 7" id="KW-0805">Transcription regulation</keyword>
<dbReference type="Proteomes" id="UP001501319">
    <property type="component" value="Unassembled WGS sequence"/>
</dbReference>
<evidence type="ECO:0000259" key="8">
    <source>
        <dbReference type="Pfam" id="PF04542"/>
    </source>
</evidence>